<accession>A0ABD2LW77</accession>
<feature type="compositionally biased region" description="Basic residues" evidence="1">
    <location>
        <begin position="14"/>
        <end position="31"/>
    </location>
</feature>
<proteinExistence type="predicted"/>
<sequence>MNPKTAVRVGQKNVPRKNPKTAVRRANRSTRSRSCSRSASLGLALQHRQELEAQALRHVHKRQQLQMQQDDLAADWYIRQARDDQTAAVQEELDATLGHQDFRLIQADGRRRSQTPHQTAAEEDQQVHNDAFLDETANGGSQTTRLKPLELPAVIIGADGIPTVQRRYVRQVYFCCFCMQPMHTARKKSGRPTLSQHNDFFMTCPVNCKRYFHQTCSELCACQNTQKKKKN</sequence>
<organism evidence="2 3">
    <name type="scientific">Heterodera trifolii</name>
    <dbReference type="NCBI Taxonomy" id="157864"/>
    <lineage>
        <taxon>Eukaryota</taxon>
        <taxon>Metazoa</taxon>
        <taxon>Ecdysozoa</taxon>
        <taxon>Nematoda</taxon>
        <taxon>Chromadorea</taxon>
        <taxon>Rhabditida</taxon>
        <taxon>Tylenchina</taxon>
        <taxon>Tylenchomorpha</taxon>
        <taxon>Tylenchoidea</taxon>
        <taxon>Heteroderidae</taxon>
        <taxon>Heteroderinae</taxon>
        <taxon>Heterodera</taxon>
    </lineage>
</organism>
<keyword evidence="3" id="KW-1185">Reference proteome</keyword>
<name>A0ABD2LW77_9BILA</name>
<dbReference type="Proteomes" id="UP001620626">
    <property type="component" value="Unassembled WGS sequence"/>
</dbReference>
<reference evidence="2 3" key="1">
    <citation type="submission" date="2024-10" db="EMBL/GenBank/DDBJ databases">
        <authorList>
            <person name="Kim D."/>
        </authorList>
    </citation>
    <scope>NUCLEOTIDE SEQUENCE [LARGE SCALE GENOMIC DNA]</scope>
    <source>
        <strain evidence="2">BH-2024</strain>
    </source>
</reference>
<evidence type="ECO:0000256" key="1">
    <source>
        <dbReference type="SAM" id="MobiDB-lite"/>
    </source>
</evidence>
<dbReference type="AlphaFoldDB" id="A0ABD2LW77"/>
<comment type="caution">
    <text evidence="2">The sequence shown here is derived from an EMBL/GenBank/DDBJ whole genome shotgun (WGS) entry which is preliminary data.</text>
</comment>
<protein>
    <submittedName>
        <fullName evidence="2">Uncharacterized protein</fullName>
    </submittedName>
</protein>
<gene>
    <name evidence="2" type="ORF">niasHT_008217</name>
</gene>
<evidence type="ECO:0000313" key="3">
    <source>
        <dbReference type="Proteomes" id="UP001620626"/>
    </source>
</evidence>
<dbReference type="EMBL" id="JBICBT010000261">
    <property type="protein sequence ID" value="KAL3118870.1"/>
    <property type="molecule type" value="Genomic_DNA"/>
</dbReference>
<evidence type="ECO:0000313" key="2">
    <source>
        <dbReference type="EMBL" id="KAL3118870.1"/>
    </source>
</evidence>
<feature type="region of interest" description="Disordered" evidence="1">
    <location>
        <begin position="1"/>
        <end position="35"/>
    </location>
</feature>